<dbReference type="InterPro" id="IPR045518">
    <property type="entry name" value="2EXR"/>
</dbReference>
<comment type="caution">
    <text evidence="2">The sequence shown here is derived from an EMBL/GenBank/DDBJ whole genome shotgun (WGS) entry which is preliminary data.</text>
</comment>
<dbReference type="Proteomes" id="UP001310594">
    <property type="component" value="Unassembled WGS sequence"/>
</dbReference>
<dbReference type="PANTHER" id="PTHR42085:SF1">
    <property type="entry name" value="F-BOX DOMAIN-CONTAINING PROTEIN"/>
    <property type="match status" value="1"/>
</dbReference>
<protein>
    <recommendedName>
        <fullName evidence="1">2EXR domain-containing protein</fullName>
    </recommendedName>
</protein>
<organism evidence="2 3">
    <name type="scientific">Elasticomyces elasticus</name>
    <dbReference type="NCBI Taxonomy" id="574655"/>
    <lineage>
        <taxon>Eukaryota</taxon>
        <taxon>Fungi</taxon>
        <taxon>Dikarya</taxon>
        <taxon>Ascomycota</taxon>
        <taxon>Pezizomycotina</taxon>
        <taxon>Dothideomycetes</taxon>
        <taxon>Dothideomycetidae</taxon>
        <taxon>Mycosphaerellales</taxon>
        <taxon>Teratosphaeriaceae</taxon>
        <taxon>Elasticomyces</taxon>
    </lineage>
</organism>
<dbReference type="InterPro" id="IPR038883">
    <property type="entry name" value="AN11006-like"/>
</dbReference>
<evidence type="ECO:0000259" key="1">
    <source>
        <dbReference type="Pfam" id="PF20150"/>
    </source>
</evidence>
<dbReference type="PANTHER" id="PTHR42085">
    <property type="entry name" value="F-BOX DOMAIN-CONTAINING PROTEIN"/>
    <property type="match status" value="1"/>
</dbReference>
<dbReference type="EMBL" id="JAVRQU010000018">
    <property type="protein sequence ID" value="KAK5692973.1"/>
    <property type="molecule type" value="Genomic_DNA"/>
</dbReference>
<gene>
    <name evidence="2" type="ORF">LTR97_010449</name>
</gene>
<name>A0AAN8A0L7_9PEZI</name>
<reference evidence="2" key="1">
    <citation type="submission" date="2023-08" db="EMBL/GenBank/DDBJ databases">
        <title>Black Yeasts Isolated from many extreme environments.</title>
        <authorList>
            <person name="Coleine C."/>
            <person name="Stajich J.E."/>
            <person name="Selbmann L."/>
        </authorList>
    </citation>
    <scope>NUCLEOTIDE SEQUENCE</scope>
    <source>
        <strain evidence="2">CCFEE 5810</strain>
    </source>
</reference>
<sequence>MAKITRPVSFMDLPAELRLQIYEDVLVPHNTARQIQYLDRPHRTCSYAQVREPPLLFISRQVREESLHVFYGSNHFYCPTSATLTCWLLHLSDKKRALIRHVRGFALVEDVSMEQALRMAREKASGMELSLSRAGIRLESGVLRVAAKQTGECLVWWISCDSLSMVATREGAWCTHVARKVDAAPFLQLRKGEDEFVLWDVAEVMSRAIASQEGCSCEVCFSEDIGQLPGLMVRRAGQVQSGPVDGETELRMSEESETLLDDCKI</sequence>
<dbReference type="AlphaFoldDB" id="A0AAN8A0L7"/>
<feature type="domain" description="2EXR" evidence="1">
    <location>
        <begin position="10"/>
        <end position="71"/>
    </location>
</feature>
<evidence type="ECO:0000313" key="3">
    <source>
        <dbReference type="Proteomes" id="UP001310594"/>
    </source>
</evidence>
<proteinExistence type="predicted"/>
<evidence type="ECO:0000313" key="2">
    <source>
        <dbReference type="EMBL" id="KAK5692973.1"/>
    </source>
</evidence>
<accession>A0AAN8A0L7</accession>
<dbReference type="Pfam" id="PF20150">
    <property type="entry name" value="2EXR"/>
    <property type="match status" value="1"/>
</dbReference>